<proteinExistence type="predicted"/>
<evidence type="ECO:0000313" key="2">
    <source>
        <dbReference type="Proteomes" id="UP001281447"/>
    </source>
</evidence>
<dbReference type="PANTHER" id="PTHR42953">
    <property type="entry name" value="HIGH-AFFINITY ZINC UPTAKE SYSTEM PROTEIN ZNUA-RELATED"/>
    <property type="match status" value="1"/>
</dbReference>
<gene>
    <name evidence="1" type="ORF">RWE15_00550</name>
</gene>
<dbReference type="InterPro" id="IPR006127">
    <property type="entry name" value="ZnuA-like"/>
</dbReference>
<dbReference type="PANTHER" id="PTHR42953:SF8">
    <property type="entry name" value="ZINT DOMAIN-CONTAINING PROTEIN"/>
    <property type="match status" value="1"/>
</dbReference>
<evidence type="ECO:0000313" key="1">
    <source>
        <dbReference type="EMBL" id="MDY0393195.1"/>
    </source>
</evidence>
<dbReference type="Pfam" id="PF01297">
    <property type="entry name" value="ZnuA"/>
    <property type="match status" value="1"/>
</dbReference>
<reference evidence="1 2" key="1">
    <citation type="submission" date="2023-10" db="EMBL/GenBank/DDBJ databases">
        <title>Virgibacillus halophilus 5B73C genome.</title>
        <authorList>
            <person name="Miliotis G."/>
            <person name="Sengupta P."/>
            <person name="Hameed A."/>
            <person name="Chuvochina M."/>
            <person name="Mcdonagh F."/>
            <person name="Simpson A.C."/>
            <person name="Singh N.K."/>
            <person name="Rekha P.D."/>
            <person name="Raman K."/>
            <person name="Hugenholtz P."/>
            <person name="Venkateswaran K."/>
        </authorList>
    </citation>
    <scope>NUCLEOTIDE SEQUENCE [LARGE SCALE GENOMIC DNA]</scope>
    <source>
        <strain evidence="1 2">5B73C</strain>
    </source>
</reference>
<accession>A0ABU5C217</accession>
<comment type="caution">
    <text evidence="1">The sequence shown here is derived from an EMBL/GenBank/DDBJ whole genome shotgun (WGS) entry which is preliminary data.</text>
</comment>
<dbReference type="EMBL" id="JAWDIP010000003">
    <property type="protein sequence ID" value="MDY0393195.1"/>
    <property type="molecule type" value="Genomic_DNA"/>
</dbReference>
<dbReference type="Proteomes" id="UP001281447">
    <property type="component" value="Unassembled WGS sequence"/>
</dbReference>
<protein>
    <submittedName>
        <fullName evidence="1">Zinc ABC transporter substrate-binding protein</fullName>
    </submittedName>
</protein>
<organism evidence="1 2">
    <name type="scientific">Tigheibacillus halophilus</name>
    <dbReference type="NCBI Taxonomy" id="361280"/>
    <lineage>
        <taxon>Bacteria</taxon>
        <taxon>Bacillati</taxon>
        <taxon>Bacillota</taxon>
        <taxon>Bacilli</taxon>
        <taxon>Bacillales</taxon>
        <taxon>Bacillaceae</taxon>
        <taxon>Tigheibacillus</taxon>
    </lineage>
</organism>
<name>A0ABU5C217_9BACI</name>
<keyword evidence="2" id="KW-1185">Reference proteome</keyword>
<dbReference type="SUPFAM" id="SSF53807">
    <property type="entry name" value="Helical backbone' metal receptor"/>
    <property type="match status" value="1"/>
</dbReference>
<dbReference type="InterPro" id="IPR050492">
    <property type="entry name" value="Bact_metal-bind_prot9"/>
</dbReference>
<sequence length="71" mass="8097">MKAKLQNLDKDFQKLAATKHHPEMIVSHAAYGYWQSRYGIEQIPIAGLSPSEEPAQKDLKNIISLAKKRTY</sequence>
<dbReference type="Gene3D" id="3.40.50.1980">
    <property type="entry name" value="Nitrogenase molybdenum iron protein domain"/>
    <property type="match status" value="1"/>
</dbReference>